<feature type="non-terminal residue" evidence="2">
    <location>
        <position position="143"/>
    </location>
</feature>
<reference evidence="2" key="1">
    <citation type="submission" date="2021-03" db="EMBL/GenBank/DDBJ databases">
        <title>Comparative genomics and phylogenomic investigation of the class Geoglossomycetes provide insights into ecological specialization and systematics.</title>
        <authorList>
            <person name="Melie T."/>
            <person name="Pirro S."/>
            <person name="Miller A.N."/>
            <person name="Quandt A."/>
        </authorList>
    </citation>
    <scope>NUCLEOTIDE SEQUENCE</scope>
    <source>
        <strain evidence="2">CAQ_001_2017</strain>
    </source>
</reference>
<evidence type="ECO:0008006" key="4">
    <source>
        <dbReference type="Google" id="ProtNLM"/>
    </source>
</evidence>
<organism evidence="2 3">
    <name type="scientific">Trichoglossum hirsutum</name>
    <dbReference type="NCBI Taxonomy" id="265104"/>
    <lineage>
        <taxon>Eukaryota</taxon>
        <taxon>Fungi</taxon>
        <taxon>Dikarya</taxon>
        <taxon>Ascomycota</taxon>
        <taxon>Pezizomycotina</taxon>
        <taxon>Geoglossomycetes</taxon>
        <taxon>Geoglossales</taxon>
        <taxon>Geoglossaceae</taxon>
        <taxon>Trichoglossum</taxon>
    </lineage>
</organism>
<evidence type="ECO:0000313" key="3">
    <source>
        <dbReference type="Proteomes" id="UP000750711"/>
    </source>
</evidence>
<keyword evidence="3" id="KW-1185">Reference proteome</keyword>
<sequence length="143" mass="16495">MRSTRLWFCAPAIVFLLLLAISSPAQRRAEKKYPALLWEITGNGLKKPSYLFGTMHVSSKLVFHLSDSFYLDIRNADVVALELDPQLWQDQLFRFENLQSNLRFYTQGAPADLLTERSFQLERYEDRLKAALSEEPTVINGLL</sequence>
<proteinExistence type="predicted"/>
<name>A0A9P8I2N4_9PEZI</name>
<accession>A0A9P8I2N4</accession>
<evidence type="ECO:0000256" key="1">
    <source>
        <dbReference type="SAM" id="SignalP"/>
    </source>
</evidence>
<dbReference type="InterPro" id="IPR002816">
    <property type="entry name" value="TraB/PrgY/GumN_fam"/>
</dbReference>
<dbReference type="Pfam" id="PF01963">
    <property type="entry name" value="TraB_PrgY_gumN"/>
    <property type="match status" value="1"/>
</dbReference>
<keyword evidence="1" id="KW-0732">Signal</keyword>
<evidence type="ECO:0000313" key="2">
    <source>
        <dbReference type="EMBL" id="KAH0537273.1"/>
    </source>
</evidence>
<comment type="caution">
    <text evidence="2">The sequence shown here is derived from an EMBL/GenBank/DDBJ whole genome shotgun (WGS) entry which is preliminary data.</text>
</comment>
<feature type="signal peptide" evidence="1">
    <location>
        <begin position="1"/>
        <end position="27"/>
    </location>
</feature>
<protein>
    <recommendedName>
        <fullName evidence="4">TraB/GumN family protein</fullName>
    </recommendedName>
</protein>
<dbReference type="Proteomes" id="UP000750711">
    <property type="component" value="Unassembled WGS sequence"/>
</dbReference>
<dbReference type="EMBL" id="JAGHQM010004147">
    <property type="protein sequence ID" value="KAH0537273.1"/>
    <property type="molecule type" value="Genomic_DNA"/>
</dbReference>
<gene>
    <name evidence="2" type="ORF">GP486_008832</name>
</gene>
<dbReference type="AlphaFoldDB" id="A0A9P8I2N4"/>
<feature type="chain" id="PRO_5040124873" description="TraB/GumN family protein" evidence="1">
    <location>
        <begin position="28"/>
        <end position="143"/>
    </location>
</feature>